<evidence type="ECO:0000259" key="4">
    <source>
        <dbReference type="Pfam" id="PF00892"/>
    </source>
</evidence>
<organism evidence="5 6">
    <name type="scientific">Actinoallomurus liliacearum</name>
    <dbReference type="NCBI Taxonomy" id="1080073"/>
    <lineage>
        <taxon>Bacteria</taxon>
        <taxon>Bacillati</taxon>
        <taxon>Actinomycetota</taxon>
        <taxon>Actinomycetes</taxon>
        <taxon>Streptosporangiales</taxon>
        <taxon>Thermomonosporaceae</taxon>
        <taxon>Actinoallomurus</taxon>
    </lineage>
</organism>
<feature type="domain" description="EamA" evidence="4">
    <location>
        <begin position="192"/>
        <end position="323"/>
    </location>
</feature>
<feature type="compositionally biased region" description="Basic residues" evidence="2">
    <location>
        <begin position="364"/>
        <end position="399"/>
    </location>
</feature>
<evidence type="ECO:0000256" key="2">
    <source>
        <dbReference type="SAM" id="MobiDB-lite"/>
    </source>
</evidence>
<feature type="transmembrane region" description="Helical" evidence="3">
    <location>
        <begin position="39"/>
        <end position="63"/>
    </location>
</feature>
<name>A0ABP8TPU3_9ACTN</name>
<dbReference type="Proteomes" id="UP001500212">
    <property type="component" value="Unassembled WGS sequence"/>
</dbReference>
<comment type="caution">
    <text evidence="5">The sequence shown here is derived from an EMBL/GenBank/DDBJ whole genome shotgun (WGS) entry which is preliminary data.</text>
</comment>
<dbReference type="Pfam" id="PF00892">
    <property type="entry name" value="EamA"/>
    <property type="match status" value="1"/>
</dbReference>
<dbReference type="EMBL" id="BAABHJ010000023">
    <property type="protein sequence ID" value="GAA4613461.1"/>
    <property type="molecule type" value="Genomic_DNA"/>
</dbReference>
<feature type="transmembrane region" description="Helical" evidence="3">
    <location>
        <begin position="192"/>
        <end position="210"/>
    </location>
</feature>
<evidence type="ECO:0000313" key="5">
    <source>
        <dbReference type="EMBL" id="GAA4613461.1"/>
    </source>
</evidence>
<dbReference type="RefSeq" id="WP_345361417.1">
    <property type="nucleotide sequence ID" value="NZ_BAABHJ010000023.1"/>
</dbReference>
<feature type="region of interest" description="Disordered" evidence="2">
    <location>
        <begin position="336"/>
        <end position="399"/>
    </location>
</feature>
<evidence type="ECO:0000313" key="6">
    <source>
        <dbReference type="Proteomes" id="UP001500212"/>
    </source>
</evidence>
<keyword evidence="3" id="KW-0472">Membrane</keyword>
<sequence>MEKGKSPRLIGVAELFVAMVATNLSNVLLVVLSGKGFSALMVAGLVTAIGGALMVLPITWAGFKYDLSTGRKRIAFPIRWTGFRMHDLRAQGWNIAKFSVVSLVLNLFYGEGVVNCSLAVFVALETAGLLFTPALMNLFSPVTLHVWKNRSLRGFSGPLVSMAGLRGFKWPLVTMAGVLFLIQPGAGTTNPLGIACAFLTGAGMAVRLVLTKKLPAGQGNLVRGWSGFNAGLGLMLLAPLVETNNPVLSGWLVIVVLAAALTNTTIPSVAEVSATRKLEATTVSVILAATPVVALAIACLQGWRLPSLAECTAIVLVVAGAVGAARSDSAEQAALTALSQGDALEQTDEPDAPTGTSKSENKKPKPQRLRRKSKKAPSWKKHAGRRKAGRRRPRPKKKH</sequence>
<keyword evidence="6" id="KW-1185">Reference proteome</keyword>
<evidence type="ECO:0000256" key="1">
    <source>
        <dbReference type="ARBA" id="ARBA00007362"/>
    </source>
</evidence>
<proteinExistence type="inferred from homology"/>
<protein>
    <recommendedName>
        <fullName evidence="4">EamA domain-containing protein</fullName>
    </recommendedName>
</protein>
<keyword evidence="3" id="KW-0812">Transmembrane</keyword>
<dbReference type="InterPro" id="IPR037185">
    <property type="entry name" value="EmrE-like"/>
</dbReference>
<feature type="transmembrane region" description="Helical" evidence="3">
    <location>
        <begin position="247"/>
        <end position="270"/>
    </location>
</feature>
<feature type="transmembrane region" description="Helical" evidence="3">
    <location>
        <begin position="282"/>
        <end position="303"/>
    </location>
</feature>
<gene>
    <name evidence="5" type="ORF">GCM10023195_58240</name>
</gene>
<keyword evidence="3" id="KW-1133">Transmembrane helix</keyword>
<comment type="similarity">
    <text evidence="1">Belongs to the EamA transporter family.</text>
</comment>
<dbReference type="InterPro" id="IPR000620">
    <property type="entry name" value="EamA_dom"/>
</dbReference>
<evidence type="ECO:0000256" key="3">
    <source>
        <dbReference type="SAM" id="Phobius"/>
    </source>
</evidence>
<feature type="transmembrane region" description="Helical" evidence="3">
    <location>
        <begin position="222"/>
        <end position="241"/>
    </location>
</feature>
<dbReference type="SUPFAM" id="SSF103481">
    <property type="entry name" value="Multidrug resistance efflux transporter EmrE"/>
    <property type="match status" value="1"/>
</dbReference>
<feature type="transmembrane region" description="Helical" evidence="3">
    <location>
        <begin position="12"/>
        <end position="33"/>
    </location>
</feature>
<reference evidence="6" key="1">
    <citation type="journal article" date="2019" name="Int. J. Syst. Evol. Microbiol.">
        <title>The Global Catalogue of Microorganisms (GCM) 10K type strain sequencing project: providing services to taxonomists for standard genome sequencing and annotation.</title>
        <authorList>
            <consortium name="The Broad Institute Genomics Platform"/>
            <consortium name="The Broad Institute Genome Sequencing Center for Infectious Disease"/>
            <person name="Wu L."/>
            <person name="Ma J."/>
        </authorList>
    </citation>
    <scope>NUCLEOTIDE SEQUENCE [LARGE SCALE GENOMIC DNA]</scope>
    <source>
        <strain evidence="6">JCM 17938</strain>
    </source>
</reference>
<accession>A0ABP8TPU3</accession>
<feature type="transmembrane region" description="Helical" evidence="3">
    <location>
        <begin position="168"/>
        <end position="186"/>
    </location>
</feature>